<evidence type="ECO:0000256" key="1">
    <source>
        <dbReference type="SAM" id="MobiDB-lite"/>
    </source>
</evidence>
<feature type="region of interest" description="Disordered" evidence="1">
    <location>
        <begin position="69"/>
        <end position="95"/>
    </location>
</feature>
<proteinExistence type="predicted"/>
<evidence type="ECO:0000256" key="2">
    <source>
        <dbReference type="SAM" id="Phobius"/>
    </source>
</evidence>
<feature type="compositionally biased region" description="Polar residues" evidence="1">
    <location>
        <begin position="307"/>
        <end position="323"/>
    </location>
</feature>
<dbReference type="Proteomes" id="UP000192796">
    <property type="component" value="Unassembled WGS sequence"/>
</dbReference>
<reference evidence="3 4" key="1">
    <citation type="submission" date="2016-03" db="EMBL/GenBank/DDBJ databases">
        <title>Niastella vici sp. nov., isolated from farmland soil.</title>
        <authorList>
            <person name="Chen L."/>
            <person name="Wang D."/>
            <person name="Yang S."/>
            <person name="Wang G."/>
        </authorList>
    </citation>
    <scope>NUCLEOTIDE SEQUENCE [LARGE SCALE GENOMIC DNA]</scope>
    <source>
        <strain evidence="3 4">DJ57</strain>
    </source>
</reference>
<dbReference type="EMBL" id="LVYD01000050">
    <property type="protein sequence ID" value="OQP62603.1"/>
    <property type="molecule type" value="Genomic_DNA"/>
</dbReference>
<organism evidence="3 4">
    <name type="scientific">Niastella vici</name>
    <dbReference type="NCBI Taxonomy" id="1703345"/>
    <lineage>
        <taxon>Bacteria</taxon>
        <taxon>Pseudomonadati</taxon>
        <taxon>Bacteroidota</taxon>
        <taxon>Chitinophagia</taxon>
        <taxon>Chitinophagales</taxon>
        <taxon>Chitinophagaceae</taxon>
        <taxon>Niastella</taxon>
    </lineage>
</organism>
<evidence type="ECO:0008006" key="5">
    <source>
        <dbReference type="Google" id="ProtNLM"/>
    </source>
</evidence>
<feature type="compositionally biased region" description="Low complexity" evidence="1">
    <location>
        <begin position="203"/>
        <end position="213"/>
    </location>
</feature>
<protein>
    <recommendedName>
        <fullName evidence="5">GYF domain-containing protein</fullName>
    </recommendedName>
</protein>
<accession>A0A1V9FW79</accession>
<comment type="caution">
    <text evidence="3">The sequence shown here is derived from an EMBL/GenBank/DDBJ whole genome shotgun (WGS) entry which is preliminary data.</text>
</comment>
<evidence type="ECO:0000313" key="4">
    <source>
        <dbReference type="Proteomes" id="UP000192796"/>
    </source>
</evidence>
<name>A0A1V9FW79_9BACT</name>
<feature type="region of interest" description="Disordered" evidence="1">
    <location>
        <begin position="201"/>
        <end position="221"/>
    </location>
</feature>
<feature type="compositionally biased region" description="Low complexity" evidence="1">
    <location>
        <begin position="71"/>
        <end position="90"/>
    </location>
</feature>
<sequence>MNTYLLLRDNKQTGPYTAQQLAEKGLKPYDLVWHEGRSAAWRYPSEIEELKAFAPVVEEQPYDRFYKKPGEQAAEQSSATVQTQTVQETQPVNKQAEQKAAKHIYVTMPGGKAVANTTTPVAKKEETVKPVAQQNDWNANSASAKNTEKKAAAGSYIISEEDDELNSGMLKGYQSRKKEDDEINNSYMSDYESRKAAYVNKKSGSSTGSTGSTIKQPAEKPVVAAVKEKESWSTPARKKNQGVDLKALLAGSGKYLQDNKNLTRALVAAVLILGGVVIGLVINAGHRQPDTKALESLVKEIREQQNEKASTTGAATETVQKNNEPQEEAPGRNDNANNAIAEQPPVTTPVHNNPATQKVQHAVIKKENNIVPPPQQQPQQRSISVTVANTTPQPVEAAPAVIKTEEKAINQEVLEKARKNIYEQVHVEASAFKTGLFGGISDLDITLQNKSLYPLDQVAVEIKYFGPEKKLVKTQTIIFNNVPPGKRRTLDVPSTNRGIAIDYSITSINSKALGLAQAGF</sequence>
<feature type="region of interest" description="Disordered" evidence="1">
    <location>
        <begin position="303"/>
        <end position="353"/>
    </location>
</feature>
<keyword evidence="4" id="KW-1185">Reference proteome</keyword>
<gene>
    <name evidence="3" type="ORF">A3860_28345</name>
</gene>
<keyword evidence="2" id="KW-0812">Transmembrane</keyword>
<dbReference type="RefSeq" id="WP_081149111.1">
    <property type="nucleotide sequence ID" value="NZ_LVYD01000050.1"/>
</dbReference>
<dbReference type="AlphaFoldDB" id="A0A1V9FW79"/>
<evidence type="ECO:0000313" key="3">
    <source>
        <dbReference type="EMBL" id="OQP62603.1"/>
    </source>
</evidence>
<feature type="transmembrane region" description="Helical" evidence="2">
    <location>
        <begin position="262"/>
        <end position="282"/>
    </location>
</feature>
<keyword evidence="2" id="KW-0472">Membrane</keyword>
<keyword evidence="2" id="KW-1133">Transmembrane helix</keyword>
<dbReference type="OrthoDB" id="679074at2"/>